<protein>
    <recommendedName>
        <fullName evidence="4">AIG1-type G domain-containing protein</fullName>
    </recommendedName>
</protein>
<dbReference type="FunFam" id="3.40.50.300:FF:002895">
    <property type="entry name" value="Si:dkeyp-52c3.7"/>
    <property type="match status" value="1"/>
</dbReference>
<evidence type="ECO:0000256" key="1">
    <source>
        <dbReference type="ARBA" id="ARBA00008535"/>
    </source>
</evidence>
<dbReference type="Gene3D" id="3.40.50.300">
    <property type="entry name" value="P-loop containing nucleotide triphosphate hydrolases"/>
    <property type="match status" value="3"/>
</dbReference>
<sequence>MSTADTRVIVAHNPPCRRRRSIDPPPFMRIVLLGKSVSENSGVGNFLLGRAAFDSEAPPDVVERVGGRLKDRHVMVISSPQLLQTNISDHQITQTVRECVSLCDPGPHVIVLVLKHDQCSAEDQECVEKVLDCFSERVYQHTMVLTTQDPTETNDILLKIIQKCFNRHFSLQRSSSPDDLLQMFEDIVQINDRRHLVCAEGSQYFTMKKQATERLSEGVNLNLVVCGSDGTLKSSISELILRDVDLHGHQISLAELPALFNTRLSEEEVMCQTLRCVSLCHPGVHVFLLIIPDAPLNNEDKAEMEEIQRIFSSRINKHMMILIMQSSEHQTAELDEETQSVIERFEGRHHFFGPNTQVSTLMENIEKMLEENRGEFFSIETFLEAQMKKLMKYEEMKRKIHSLETHLLPQGSTESEDDVRIVLLGKTGVGKSATGNTILGRDAFKAEQFESVTSECQRETSEINGRRVTVIDTPGLFDTELSNEEIQREIRHCISMILPGPHVFLLLIPLGQFTKEEATSVKIIQETFGENSLMYTMVLFTRGDDLKEKTIEQCLGKPGSSLMNLIEACGNRFHVFNNKTGDRTQVSDLLEKIDNMVTANGGSFYSCKMFREMEREKQEQQMKILMDRDREREEVMKKLEEEKDRMKMMMEEERLNDKERKRREEYNIEITRRKDQDVKEREREKEKQIPDEKYQRLKSEDMKICFKSDNSVQVIAYRKLETEYSKWSWSLRSAMMETENKLHNKIENEAIHEVEETDLQKELKTTSEEVEKSMSEFFEKDTDAHILIQWKTSFEIKIKELQVNNVRETKRKLNDLKEKTDAQRKHRENTLYKMSKEFALKLKDKTNDETLKKEFDLFWEHSVDMIIRDTPPIKDIDIMRDVRKIYKRAPSVIRLFYSNIFSVQNYSDYVQLKKSRESTECFTNVYTSETYALSKTDEAQIRSLVTEVEKQTDRMIQSFNISKVGYNISYIQQLTEYIKRRVTEHQEGPVNYEFKKKFFMDLVLSICKRANKMITDQHRLFRDANDPKIYVEKKREEYYRIFQKYCHGATSAAIFGEIICQKLKEPIEQSVYKKTARDLTDEIIKNCESLNGNRSNLEKHILKTLAEEEDFNKYMNYIHNPRDHFKSFIRDEVSRYITDKFSVSVLPKMKENIELLQKKIMKAAHESTEHVQVNSGDVDLWLKSFTQKLSDELILSEKDLSGVKHDDVDDFNLLEDVTRHKFPAIMTDISSNFSKKTFPVKLDYKFRPDELLIDHFCQCCWVQCPFCGAVCTNNIENHYEDHRVFFHRVDGINGTYHGLTQNLSVDICTDVVGSDQYFNTPYGSFKYQEYRRAGEVYADWSITPDLSDLPYWKWFVCRFKKDLEKCYSKTFAWKGKIPRKWKKYTKHDAIESLD</sequence>
<evidence type="ECO:0000256" key="3">
    <source>
        <dbReference type="SAM" id="Coils"/>
    </source>
</evidence>
<comment type="similarity">
    <text evidence="1">Belongs to the TRAFAC class TrmE-Era-EngA-EngB-Septin-like GTPase superfamily. AIG1/Toc34/Toc159-like paraseptin GTPase family. IAN subfamily.</text>
</comment>
<feature type="coiled-coil region" evidence="3">
    <location>
        <begin position="799"/>
        <end position="826"/>
    </location>
</feature>
<evidence type="ECO:0000313" key="6">
    <source>
        <dbReference type="Proteomes" id="UP001479290"/>
    </source>
</evidence>
<dbReference type="Proteomes" id="UP001479290">
    <property type="component" value="Unassembled WGS sequence"/>
</dbReference>
<dbReference type="EMBL" id="JAWDJR010000003">
    <property type="protein sequence ID" value="KAK9978629.1"/>
    <property type="molecule type" value="Genomic_DNA"/>
</dbReference>
<evidence type="ECO:0000313" key="5">
    <source>
        <dbReference type="EMBL" id="KAK9978629.1"/>
    </source>
</evidence>
<dbReference type="SUPFAM" id="SSF52540">
    <property type="entry name" value="P-loop containing nucleoside triphosphate hydrolases"/>
    <property type="match status" value="2"/>
</dbReference>
<evidence type="ECO:0000259" key="4">
    <source>
        <dbReference type="PROSITE" id="PS51720"/>
    </source>
</evidence>
<feature type="coiled-coil region" evidence="3">
    <location>
        <begin position="622"/>
        <end position="669"/>
    </location>
</feature>
<dbReference type="InterPro" id="IPR058641">
    <property type="entry name" value="GVIN1_dom"/>
</dbReference>
<dbReference type="PROSITE" id="PS51720">
    <property type="entry name" value="G_AIG1"/>
    <property type="match status" value="1"/>
</dbReference>
<organism evidence="5 6">
    <name type="scientific">Culter alburnus</name>
    <name type="common">Topmouth culter</name>
    <dbReference type="NCBI Taxonomy" id="194366"/>
    <lineage>
        <taxon>Eukaryota</taxon>
        <taxon>Metazoa</taxon>
        <taxon>Chordata</taxon>
        <taxon>Craniata</taxon>
        <taxon>Vertebrata</taxon>
        <taxon>Euteleostomi</taxon>
        <taxon>Actinopterygii</taxon>
        <taxon>Neopterygii</taxon>
        <taxon>Teleostei</taxon>
        <taxon>Ostariophysi</taxon>
        <taxon>Cypriniformes</taxon>
        <taxon>Xenocyprididae</taxon>
        <taxon>Xenocypridinae</taxon>
        <taxon>Culter</taxon>
    </lineage>
</organism>
<comment type="caution">
    <text evidence="5">The sequence shown here is derived from an EMBL/GenBank/DDBJ whole genome shotgun (WGS) entry which is preliminary data.</text>
</comment>
<feature type="domain" description="AIG1-type G" evidence="4">
    <location>
        <begin position="416"/>
        <end position="614"/>
    </location>
</feature>
<dbReference type="Pfam" id="PF25974">
    <property type="entry name" value="URGCP_9th"/>
    <property type="match status" value="1"/>
</dbReference>
<evidence type="ECO:0000256" key="2">
    <source>
        <dbReference type="ARBA" id="ARBA00022741"/>
    </source>
</evidence>
<dbReference type="InterPro" id="IPR027417">
    <property type="entry name" value="P-loop_NTPase"/>
</dbReference>
<accession>A0AAW2B133</accession>
<keyword evidence="2" id="KW-0547">Nucleotide-binding</keyword>
<reference evidence="5 6" key="1">
    <citation type="submission" date="2024-05" db="EMBL/GenBank/DDBJ databases">
        <title>A high-quality chromosomal-level genome assembly of Topmouth culter (Culter alburnus).</title>
        <authorList>
            <person name="Zhao H."/>
        </authorList>
    </citation>
    <scope>NUCLEOTIDE SEQUENCE [LARGE SCALE GENOMIC DNA]</scope>
    <source>
        <strain evidence="5">CATC2023</strain>
        <tissue evidence="5">Muscle</tissue>
    </source>
</reference>
<gene>
    <name evidence="5" type="ORF">ABG768_020373</name>
</gene>
<dbReference type="FunFam" id="3.40.50.300:FF:000366">
    <property type="entry name" value="GTPase, IMAP family member 2"/>
    <property type="match status" value="1"/>
</dbReference>
<name>A0AAW2B133_CULAL</name>
<dbReference type="PANTHER" id="PTHR22796">
    <property type="entry name" value="URG4-RELATED"/>
    <property type="match status" value="1"/>
</dbReference>
<dbReference type="InterPro" id="IPR006703">
    <property type="entry name" value="G_AIG1"/>
</dbReference>
<proteinExistence type="inferred from homology"/>
<dbReference type="GO" id="GO:0005525">
    <property type="term" value="F:GTP binding"/>
    <property type="evidence" value="ECO:0007669"/>
    <property type="project" value="InterPro"/>
</dbReference>
<dbReference type="PANTHER" id="PTHR22796:SF6">
    <property type="entry name" value="INTERFERON-INDUCED VERY LARGE GTPASE 1-RELATED"/>
    <property type="match status" value="1"/>
</dbReference>
<keyword evidence="6" id="KW-1185">Reference proteome</keyword>
<dbReference type="Pfam" id="PF04548">
    <property type="entry name" value="AIG1"/>
    <property type="match status" value="3"/>
</dbReference>
<keyword evidence="3" id="KW-0175">Coiled coil</keyword>
<dbReference type="CDD" id="cd01852">
    <property type="entry name" value="AIG1"/>
    <property type="match status" value="1"/>
</dbReference>